<dbReference type="AlphaFoldDB" id="A0A7M7MHY1"/>
<sequence>MSLRSDFLSLSASIEVNFDCHHSASYKIESSQSFWQRIVPKFAKKAIQKYTSKLYTKLQGDTRDGSGNRSWCGFISRCTQEVLSDLSTSHMSESKRPNRRWEILYDEIDELNFRLGEGGQGAVSLGMYQNTLVAVKKVKRNRDTDLDHLKELRHPNIVHFLGVCSQAEQYFIVMEYCPYGDLYGALHVHGQSTPSNVVKWSKGIAAGMEYLHKHRIIHCDLKSPNILIGRKSNVKIIDFCSTGGSKALRRPESNQRFMYTAAWSSPENIRKESSCYTGDVWSYGVVLWELLTCEVPYKNLHPNMILYGVAQNRIGLPIARSLPKGYRRLIEECQNHKPQKRPSFKQIIRRLETACSDLLSFSEKAFCLAQAEWNTEVGLDQSNEFTNPWLKANRELSGGPIADFEYDRYAWHYYTGILETGDKPDQCLDEAMRWKRTLTIREAEFSAATV</sequence>
<dbReference type="PROSITE" id="PS50011">
    <property type="entry name" value="PROTEIN_KINASE_DOM"/>
    <property type="match status" value="1"/>
</dbReference>
<keyword evidence="3" id="KW-1185">Reference proteome</keyword>
<dbReference type="InterPro" id="IPR008271">
    <property type="entry name" value="Ser/Thr_kinase_AS"/>
</dbReference>
<proteinExistence type="predicted"/>
<dbReference type="GO" id="GO:0005524">
    <property type="term" value="F:ATP binding"/>
    <property type="evidence" value="ECO:0007669"/>
    <property type="project" value="InterPro"/>
</dbReference>
<protein>
    <recommendedName>
        <fullName evidence="1">Protein kinase domain-containing protein</fullName>
    </recommendedName>
</protein>
<dbReference type="GeneID" id="111251891"/>
<evidence type="ECO:0000259" key="1">
    <source>
        <dbReference type="PROSITE" id="PS50011"/>
    </source>
</evidence>
<dbReference type="InterPro" id="IPR011009">
    <property type="entry name" value="Kinase-like_dom_sf"/>
</dbReference>
<dbReference type="PRINTS" id="PR00109">
    <property type="entry name" value="TYRKINASE"/>
</dbReference>
<dbReference type="OrthoDB" id="339325at2759"/>
<dbReference type="KEGG" id="vde:111251891"/>
<dbReference type="OMA" id="DMYENIR"/>
<dbReference type="GO" id="GO:0004674">
    <property type="term" value="F:protein serine/threonine kinase activity"/>
    <property type="evidence" value="ECO:0007669"/>
    <property type="project" value="TreeGrafter"/>
</dbReference>
<evidence type="ECO:0000313" key="3">
    <source>
        <dbReference type="Proteomes" id="UP000594260"/>
    </source>
</evidence>
<dbReference type="PANTHER" id="PTHR44329:SF304">
    <property type="entry name" value="MITOGEN-ACTIVATED PROTEIN KINASE KINASE KINASE 13-LIKE ISOFORM X1"/>
    <property type="match status" value="1"/>
</dbReference>
<organism evidence="2 3">
    <name type="scientific">Varroa destructor</name>
    <name type="common">Honeybee mite</name>
    <dbReference type="NCBI Taxonomy" id="109461"/>
    <lineage>
        <taxon>Eukaryota</taxon>
        <taxon>Metazoa</taxon>
        <taxon>Ecdysozoa</taxon>
        <taxon>Arthropoda</taxon>
        <taxon>Chelicerata</taxon>
        <taxon>Arachnida</taxon>
        <taxon>Acari</taxon>
        <taxon>Parasitiformes</taxon>
        <taxon>Mesostigmata</taxon>
        <taxon>Gamasina</taxon>
        <taxon>Dermanyssoidea</taxon>
        <taxon>Varroidae</taxon>
        <taxon>Varroa</taxon>
    </lineage>
</organism>
<name>A0A7M7MHY1_VARDE</name>
<evidence type="ECO:0000313" key="2">
    <source>
        <dbReference type="EnsemblMetazoa" id="XP_022664725"/>
    </source>
</evidence>
<dbReference type="InParanoid" id="A0A7M7MHY1"/>
<dbReference type="GO" id="GO:0006950">
    <property type="term" value="P:response to stress"/>
    <property type="evidence" value="ECO:0007669"/>
    <property type="project" value="UniProtKB-ARBA"/>
</dbReference>
<dbReference type="RefSeq" id="XP_022664725.1">
    <property type="nucleotide sequence ID" value="XM_022808990.1"/>
</dbReference>
<dbReference type="EnsemblMetazoa" id="XM_022808990">
    <property type="protein sequence ID" value="XP_022664725"/>
    <property type="gene ID" value="LOC111251891"/>
</dbReference>
<dbReference type="Proteomes" id="UP000594260">
    <property type="component" value="Unplaced"/>
</dbReference>
<dbReference type="SUPFAM" id="SSF56112">
    <property type="entry name" value="Protein kinase-like (PK-like)"/>
    <property type="match status" value="1"/>
</dbReference>
<dbReference type="PROSITE" id="PS00108">
    <property type="entry name" value="PROTEIN_KINASE_ST"/>
    <property type="match status" value="1"/>
</dbReference>
<dbReference type="Pfam" id="PF07714">
    <property type="entry name" value="PK_Tyr_Ser-Thr"/>
    <property type="match status" value="1"/>
</dbReference>
<dbReference type="InterPro" id="IPR051681">
    <property type="entry name" value="Ser/Thr_Kinases-Pseudokinases"/>
</dbReference>
<dbReference type="SMART" id="SM00220">
    <property type="entry name" value="S_TKc"/>
    <property type="match status" value="1"/>
</dbReference>
<dbReference type="Gene3D" id="3.30.200.20">
    <property type="entry name" value="Phosphorylase Kinase, domain 1"/>
    <property type="match status" value="1"/>
</dbReference>
<dbReference type="PANTHER" id="PTHR44329">
    <property type="entry name" value="SERINE/THREONINE-PROTEIN KINASE TNNI3K-RELATED"/>
    <property type="match status" value="1"/>
</dbReference>
<dbReference type="Gene3D" id="1.10.510.10">
    <property type="entry name" value="Transferase(Phosphotransferase) domain 1"/>
    <property type="match status" value="1"/>
</dbReference>
<dbReference type="InterPro" id="IPR001245">
    <property type="entry name" value="Ser-Thr/Tyr_kinase_cat_dom"/>
</dbReference>
<reference evidence="2" key="1">
    <citation type="submission" date="2021-01" db="UniProtKB">
        <authorList>
            <consortium name="EnsemblMetazoa"/>
        </authorList>
    </citation>
    <scope>IDENTIFICATION</scope>
</reference>
<feature type="domain" description="Protein kinase" evidence="1">
    <location>
        <begin position="109"/>
        <end position="359"/>
    </location>
</feature>
<accession>A0A7M7MHY1</accession>
<dbReference type="GO" id="GO:0005737">
    <property type="term" value="C:cytoplasm"/>
    <property type="evidence" value="ECO:0007669"/>
    <property type="project" value="TreeGrafter"/>
</dbReference>
<dbReference type="InterPro" id="IPR000719">
    <property type="entry name" value="Prot_kinase_dom"/>
</dbReference>